<feature type="domain" description="Acetyl-CoA hydrolase/transferase C-terminal" evidence="1">
    <location>
        <begin position="246"/>
        <end position="375"/>
    </location>
</feature>
<reference evidence="3" key="1">
    <citation type="submission" date="2023-07" db="EMBL/GenBank/DDBJ databases">
        <title>30 novel species of actinomycetes from the DSMZ collection.</title>
        <authorList>
            <person name="Nouioui I."/>
        </authorList>
    </citation>
    <scope>NUCLEOTIDE SEQUENCE [LARGE SCALE GENOMIC DNA]</scope>
    <source>
        <strain evidence="3">DSM 44743</strain>
    </source>
</reference>
<dbReference type="RefSeq" id="WP_311510097.1">
    <property type="nucleotide sequence ID" value="NZ_JAVREP010000001.1"/>
</dbReference>
<dbReference type="Gene3D" id="3.40.1080.20">
    <property type="entry name" value="Acetyl-CoA hydrolase/transferase C-terminal domain"/>
    <property type="match status" value="1"/>
</dbReference>
<sequence>MESLSDLVRPGATIALGDGFGAPRGVTAELCAAAAKAGGVRLVLGWVPEPDPALDPTAFADARTVMPGWGLRDLVDRGLVAHPPVRMSGVPALLHGPWRPDLLVASLVPVPGGYAFGSEVSWQRTAIDAGATVAGVVSRALPRADAGAPLPADRVVVIGGSDRPAGTLRPSPTGPDQVAIARHLAPLIPEGVRLQLGFGAVPAALAAELRVPVRIDSGLLPEAVVDLDERGLLLGDPVAMYLVGGPRLHAWADGRPLLHPVERVLDPGRLSADPFIAINTAVEIDHDGQVNVEGTARGVLGGIGGHADYAAAATRSIGGLSVIAIPTRHRGRPTLVERLSRPVTTPSQDVEVVVTERGVADLRGLSRAERRAALADLWGANRL</sequence>
<name>A0ABU2M3T4_9ACTN</name>
<evidence type="ECO:0000259" key="1">
    <source>
        <dbReference type="Pfam" id="PF13336"/>
    </source>
</evidence>
<dbReference type="Proteomes" id="UP001183390">
    <property type="component" value="Unassembled WGS sequence"/>
</dbReference>
<dbReference type="Gene3D" id="3.30.750.70">
    <property type="entry name" value="4-hydroxybutyrate coenzyme like domains"/>
    <property type="match status" value="1"/>
</dbReference>
<dbReference type="SUPFAM" id="SSF100950">
    <property type="entry name" value="NagB/RpiA/CoA transferase-like"/>
    <property type="match status" value="1"/>
</dbReference>
<dbReference type="InterPro" id="IPR038460">
    <property type="entry name" value="AcetylCoA_hyd_C_sf"/>
</dbReference>
<organism evidence="2 3">
    <name type="scientific">Nocardiopsis lambiniae</name>
    <dbReference type="NCBI Taxonomy" id="3075539"/>
    <lineage>
        <taxon>Bacteria</taxon>
        <taxon>Bacillati</taxon>
        <taxon>Actinomycetota</taxon>
        <taxon>Actinomycetes</taxon>
        <taxon>Streptosporangiales</taxon>
        <taxon>Nocardiopsidaceae</taxon>
        <taxon>Nocardiopsis</taxon>
    </lineage>
</organism>
<proteinExistence type="predicted"/>
<dbReference type="InterPro" id="IPR026888">
    <property type="entry name" value="AcetylCoA_hyd_C"/>
</dbReference>
<dbReference type="GO" id="GO:0016787">
    <property type="term" value="F:hydrolase activity"/>
    <property type="evidence" value="ECO:0007669"/>
    <property type="project" value="UniProtKB-KW"/>
</dbReference>
<protein>
    <submittedName>
        <fullName evidence="2">Acetyl-CoA hydrolase/transferase C-terminal domain-containing protein</fullName>
    </submittedName>
</protein>
<evidence type="ECO:0000313" key="3">
    <source>
        <dbReference type="Proteomes" id="UP001183390"/>
    </source>
</evidence>
<accession>A0ABU2M3T4</accession>
<comment type="caution">
    <text evidence="2">The sequence shown here is derived from an EMBL/GenBank/DDBJ whole genome shotgun (WGS) entry which is preliminary data.</text>
</comment>
<dbReference type="EMBL" id="JAVREP010000001">
    <property type="protein sequence ID" value="MDT0327299.1"/>
    <property type="molecule type" value="Genomic_DNA"/>
</dbReference>
<dbReference type="PANTHER" id="PTHR21432">
    <property type="entry name" value="ACETYL-COA HYDROLASE-RELATED"/>
    <property type="match status" value="1"/>
</dbReference>
<dbReference type="InterPro" id="IPR037171">
    <property type="entry name" value="NagB/RpiA_transferase-like"/>
</dbReference>
<dbReference type="PANTHER" id="PTHR21432:SF20">
    <property type="entry name" value="ACETYL-COA HYDROLASE"/>
    <property type="match status" value="1"/>
</dbReference>
<keyword evidence="3" id="KW-1185">Reference proteome</keyword>
<gene>
    <name evidence="2" type="ORF">RM479_02625</name>
</gene>
<dbReference type="Pfam" id="PF13336">
    <property type="entry name" value="AcetylCoA_hyd_C"/>
    <property type="match status" value="1"/>
</dbReference>
<dbReference type="InterPro" id="IPR046433">
    <property type="entry name" value="ActCoA_hydro"/>
</dbReference>
<dbReference type="Gene3D" id="3.40.1080.10">
    <property type="entry name" value="Glutaconate Coenzyme A-transferase"/>
    <property type="match status" value="1"/>
</dbReference>
<keyword evidence="2" id="KW-0378">Hydrolase</keyword>
<evidence type="ECO:0000313" key="2">
    <source>
        <dbReference type="EMBL" id="MDT0327299.1"/>
    </source>
</evidence>